<dbReference type="RefSeq" id="WP_258898002.1">
    <property type="nucleotide sequence ID" value="NZ_CACRTD010000068.1"/>
</dbReference>
<name>A0A6N2XEW8_BACOV</name>
<protein>
    <submittedName>
        <fullName evidence="1">Uncharacterized protein</fullName>
    </submittedName>
</protein>
<sequence>MEVIDIMQHIDELLQGYSNEECARILKEVVNGCQTRIESCEEGVYTDL</sequence>
<dbReference type="AlphaFoldDB" id="A0A6N2XEW8"/>
<dbReference type="EMBL" id="CACRTD010000068">
    <property type="protein sequence ID" value="VYT52276.1"/>
    <property type="molecule type" value="Genomic_DNA"/>
</dbReference>
<proteinExistence type="predicted"/>
<evidence type="ECO:0000313" key="1">
    <source>
        <dbReference type="EMBL" id="VYT52276.1"/>
    </source>
</evidence>
<organism evidence="1">
    <name type="scientific">Bacteroides ovatus</name>
    <dbReference type="NCBI Taxonomy" id="28116"/>
    <lineage>
        <taxon>Bacteria</taxon>
        <taxon>Pseudomonadati</taxon>
        <taxon>Bacteroidota</taxon>
        <taxon>Bacteroidia</taxon>
        <taxon>Bacteroidales</taxon>
        <taxon>Bacteroidaceae</taxon>
        <taxon>Bacteroides</taxon>
    </lineage>
</organism>
<accession>A0A6N2XEW8</accession>
<reference evidence="1" key="1">
    <citation type="submission" date="2019-11" db="EMBL/GenBank/DDBJ databases">
        <authorList>
            <person name="Feng L."/>
        </authorList>
    </citation>
    <scope>NUCLEOTIDE SEQUENCE</scope>
    <source>
        <strain evidence="1">BovatusLFYP28</strain>
    </source>
</reference>
<gene>
    <name evidence="1" type="ORF">BOLFYP28_04202</name>
</gene>